<evidence type="ECO:0000313" key="3">
    <source>
        <dbReference type="Proteomes" id="UP001066276"/>
    </source>
</evidence>
<evidence type="ECO:0000313" key="2">
    <source>
        <dbReference type="EMBL" id="KAJ1116753.1"/>
    </source>
</evidence>
<dbReference type="Proteomes" id="UP001066276">
    <property type="component" value="Chromosome 8"/>
</dbReference>
<keyword evidence="3" id="KW-1185">Reference proteome</keyword>
<proteinExistence type="predicted"/>
<dbReference type="EMBL" id="JANPWB010000012">
    <property type="protein sequence ID" value="KAJ1116753.1"/>
    <property type="molecule type" value="Genomic_DNA"/>
</dbReference>
<comment type="caution">
    <text evidence="2">The sequence shown here is derived from an EMBL/GenBank/DDBJ whole genome shotgun (WGS) entry which is preliminary data.</text>
</comment>
<evidence type="ECO:0000256" key="1">
    <source>
        <dbReference type="SAM" id="MobiDB-lite"/>
    </source>
</evidence>
<accession>A0AAV7NKY9</accession>
<reference evidence="2" key="1">
    <citation type="journal article" date="2022" name="bioRxiv">
        <title>Sequencing and chromosome-scale assembly of the giantPleurodeles waltlgenome.</title>
        <authorList>
            <person name="Brown T."/>
            <person name="Elewa A."/>
            <person name="Iarovenko S."/>
            <person name="Subramanian E."/>
            <person name="Araus A.J."/>
            <person name="Petzold A."/>
            <person name="Susuki M."/>
            <person name="Suzuki K.-i.T."/>
            <person name="Hayashi T."/>
            <person name="Toyoda A."/>
            <person name="Oliveira C."/>
            <person name="Osipova E."/>
            <person name="Leigh N.D."/>
            <person name="Simon A."/>
            <person name="Yun M.H."/>
        </authorList>
    </citation>
    <scope>NUCLEOTIDE SEQUENCE</scope>
    <source>
        <strain evidence="2">20211129_DDA</strain>
        <tissue evidence="2">Liver</tissue>
    </source>
</reference>
<sequence>MCLLGRTAAKNAKRAQKEGPRQFRRHEKRTAGPTSVQKRDAESRGILRVCALENLVAVSMAYFLTNLEVVLAVFGWDKETTFFPEFQPAAFSIYPESVQYYFLDVHIRRGSVCVGYLISSLFIIGQ</sequence>
<gene>
    <name evidence="2" type="ORF">NDU88_004959</name>
</gene>
<name>A0AAV7NKY9_PLEWA</name>
<organism evidence="2 3">
    <name type="scientific">Pleurodeles waltl</name>
    <name type="common">Iberian ribbed newt</name>
    <dbReference type="NCBI Taxonomy" id="8319"/>
    <lineage>
        <taxon>Eukaryota</taxon>
        <taxon>Metazoa</taxon>
        <taxon>Chordata</taxon>
        <taxon>Craniata</taxon>
        <taxon>Vertebrata</taxon>
        <taxon>Euteleostomi</taxon>
        <taxon>Amphibia</taxon>
        <taxon>Batrachia</taxon>
        <taxon>Caudata</taxon>
        <taxon>Salamandroidea</taxon>
        <taxon>Salamandridae</taxon>
        <taxon>Pleurodelinae</taxon>
        <taxon>Pleurodeles</taxon>
    </lineage>
</organism>
<dbReference type="AlphaFoldDB" id="A0AAV7NKY9"/>
<feature type="region of interest" description="Disordered" evidence="1">
    <location>
        <begin position="9"/>
        <end position="41"/>
    </location>
</feature>
<protein>
    <submittedName>
        <fullName evidence="2">Uncharacterized protein</fullName>
    </submittedName>
</protein>